<proteinExistence type="inferred from homology"/>
<dbReference type="Pfam" id="PF06974">
    <property type="entry name" value="WS_DGAT_C"/>
    <property type="match status" value="1"/>
</dbReference>
<gene>
    <name evidence="14" type="ORF">EAH84_10875</name>
</gene>
<sequence length="497" mass="54207">MQQLSAQDASFVYLETPHTPMHIGSVGIYDPSTAPGGFVRFKDILDFIGQRLQGARSFRQRLVRVPFDLDHPYWIEDPEFDIEFHVRHIALPKPGDWRQLCIQVARLHARPMDLSKPLWEFTVVEGLDEIEGLPPGCFALVSKVHHAAIDGMSGVEMSAAVHDLDANMTPPDRADAWEPENMPRVAELLSRSYVNSLIQPMRVMETIGRSLPGMAKLTAQVSKGDVSIRNARPAPKTRFNGKVSAHRVWDAVPFKLADIRAIKNAVPDATVNDVILSIVGGALRTYLKDRDELPKDTLTAMAPISVRGEGEKAALGNLVSAMVVGLGTQIEDPLERLRFVHDEAVNSKAMTNAVGAKTLADYSKLVPSGLAGLAARLYTRVGAANAHAPLYNCVVTNVPGSRVPMYFCGAKMIGMYGTGPVFDGMGLINPVYSYGDTIAVSFTCDRDKMPDPDRYAEALRSSFAALKNAAATPAAAPRAEKNDNKPARKRVKRKGAT</sequence>
<comment type="catalytic activity">
    <reaction evidence="10">
        <text>an acyl-CoA + a 1,2-diacyl-sn-glycerol = a triacyl-sn-glycerol + CoA</text>
        <dbReference type="Rhea" id="RHEA:10868"/>
        <dbReference type="ChEBI" id="CHEBI:17815"/>
        <dbReference type="ChEBI" id="CHEBI:57287"/>
        <dbReference type="ChEBI" id="CHEBI:58342"/>
        <dbReference type="ChEBI" id="CHEBI:64615"/>
        <dbReference type="EC" id="2.3.1.20"/>
    </reaction>
</comment>
<dbReference type="GO" id="GO:0006071">
    <property type="term" value="P:glycerol metabolic process"/>
    <property type="evidence" value="ECO:0007669"/>
    <property type="project" value="UniProtKB-KW"/>
</dbReference>
<dbReference type="EC" id="2.3.1.20" evidence="4"/>
<dbReference type="Gene3D" id="3.30.559.10">
    <property type="entry name" value="Chloramphenicol acetyltransferase-like domain"/>
    <property type="match status" value="1"/>
</dbReference>
<evidence type="ECO:0000256" key="7">
    <source>
        <dbReference type="ARBA" id="ARBA00022798"/>
    </source>
</evidence>
<evidence type="ECO:0000256" key="6">
    <source>
        <dbReference type="ARBA" id="ARBA00022679"/>
    </source>
</evidence>
<dbReference type="EMBL" id="RCZK01000008">
    <property type="protein sequence ID" value="TPG11983.1"/>
    <property type="molecule type" value="Genomic_DNA"/>
</dbReference>
<feature type="domain" description="O-acyltransferase WSD1 C-terminal" evidence="13">
    <location>
        <begin position="316"/>
        <end position="467"/>
    </location>
</feature>
<dbReference type="Pfam" id="PF03007">
    <property type="entry name" value="WS_DGAT_cat"/>
    <property type="match status" value="1"/>
</dbReference>
<dbReference type="GO" id="GO:0005886">
    <property type="term" value="C:plasma membrane"/>
    <property type="evidence" value="ECO:0007669"/>
    <property type="project" value="TreeGrafter"/>
</dbReference>
<dbReference type="PANTHER" id="PTHR31650">
    <property type="entry name" value="O-ACYLTRANSFERASE (WSD1-LIKE) FAMILY PROTEIN"/>
    <property type="match status" value="1"/>
</dbReference>
<dbReference type="InterPro" id="IPR009721">
    <property type="entry name" value="O-acyltransferase_WSD1_C"/>
</dbReference>
<dbReference type="GO" id="GO:0019432">
    <property type="term" value="P:triglyceride biosynthetic process"/>
    <property type="evidence" value="ECO:0007669"/>
    <property type="project" value="UniProtKB-UniPathway"/>
</dbReference>
<keyword evidence="6 14" id="KW-0808">Transferase</keyword>
<name>A0A502CGQ5_9SPHN</name>
<evidence type="ECO:0000256" key="1">
    <source>
        <dbReference type="ARBA" id="ARBA00004771"/>
    </source>
</evidence>
<evidence type="ECO:0000256" key="3">
    <source>
        <dbReference type="ARBA" id="ARBA00009587"/>
    </source>
</evidence>
<feature type="region of interest" description="Disordered" evidence="11">
    <location>
        <begin position="471"/>
        <end position="497"/>
    </location>
</feature>
<evidence type="ECO:0000256" key="2">
    <source>
        <dbReference type="ARBA" id="ARBA00005189"/>
    </source>
</evidence>
<evidence type="ECO:0000313" key="14">
    <source>
        <dbReference type="EMBL" id="TPG11983.1"/>
    </source>
</evidence>
<comment type="caution">
    <text evidence="14">The sequence shown here is derived from an EMBL/GenBank/DDBJ whole genome shotgun (WGS) entry which is preliminary data.</text>
</comment>
<evidence type="ECO:0000256" key="9">
    <source>
        <dbReference type="ARBA" id="ARBA00023315"/>
    </source>
</evidence>
<feature type="domain" description="O-acyltransferase WSD1-like N-terminal" evidence="12">
    <location>
        <begin position="4"/>
        <end position="275"/>
    </location>
</feature>
<dbReference type="Proteomes" id="UP000318413">
    <property type="component" value="Unassembled WGS sequence"/>
</dbReference>
<dbReference type="InterPro" id="IPR014292">
    <property type="entry name" value="Acyl_transf_WS/DGAT"/>
</dbReference>
<protein>
    <recommendedName>
        <fullName evidence="4">diacylglycerol O-acyltransferase</fullName>
        <ecNumber evidence="4">2.3.1.20</ecNumber>
    </recommendedName>
</protein>
<dbReference type="UniPathway" id="UPA00282"/>
<keyword evidence="15" id="KW-1185">Reference proteome</keyword>
<evidence type="ECO:0000256" key="4">
    <source>
        <dbReference type="ARBA" id="ARBA00013244"/>
    </source>
</evidence>
<comment type="pathway">
    <text evidence="2">Lipid metabolism.</text>
</comment>
<comment type="similarity">
    <text evidence="3">Belongs to the long-chain O-acyltransferase family.</text>
</comment>
<reference evidence="14 15" key="1">
    <citation type="journal article" date="2019" name="Environ. Microbiol.">
        <title>Species interactions and distinct microbial communities in high Arctic permafrost affected cryosols are associated with the CH4 and CO2 gas fluxes.</title>
        <authorList>
            <person name="Altshuler I."/>
            <person name="Hamel J."/>
            <person name="Turney S."/>
            <person name="Magnuson E."/>
            <person name="Levesque R."/>
            <person name="Greer C."/>
            <person name="Whyte L.G."/>
        </authorList>
    </citation>
    <scope>NUCLEOTIDE SEQUENCE [LARGE SCALE GENOMIC DNA]</scope>
    <source>
        <strain evidence="14 15">S5.1</strain>
    </source>
</reference>
<dbReference type="SUPFAM" id="SSF52777">
    <property type="entry name" value="CoA-dependent acyltransferases"/>
    <property type="match status" value="1"/>
</dbReference>
<keyword evidence="7" id="KW-0319">Glycerol metabolism</keyword>
<organism evidence="14 15">
    <name type="scientific">Sphingomonas oligophenolica</name>
    <dbReference type="NCBI Taxonomy" id="301154"/>
    <lineage>
        <taxon>Bacteria</taxon>
        <taxon>Pseudomonadati</taxon>
        <taxon>Pseudomonadota</taxon>
        <taxon>Alphaproteobacteria</taxon>
        <taxon>Sphingomonadales</taxon>
        <taxon>Sphingomonadaceae</taxon>
        <taxon>Sphingomonas</taxon>
    </lineage>
</organism>
<dbReference type="GO" id="GO:0004144">
    <property type="term" value="F:diacylglycerol O-acyltransferase activity"/>
    <property type="evidence" value="ECO:0007669"/>
    <property type="project" value="UniProtKB-EC"/>
</dbReference>
<accession>A0A502CGQ5</accession>
<evidence type="ECO:0000259" key="13">
    <source>
        <dbReference type="Pfam" id="PF06974"/>
    </source>
</evidence>
<dbReference type="InterPro" id="IPR004255">
    <property type="entry name" value="O-acyltransferase_WSD1_N"/>
</dbReference>
<evidence type="ECO:0000256" key="11">
    <source>
        <dbReference type="SAM" id="MobiDB-lite"/>
    </source>
</evidence>
<dbReference type="GO" id="GO:0071731">
    <property type="term" value="P:response to nitric oxide"/>
    <property type="evidence" value="ECO:0007669"/>
    <property type="project" value="TreeGrafter"/>
</dbReference>
<comment type="pathway">
    <text evidence="1">Glycerolipid metabolism; triacylglycerol biosynthesis.</text>
</comment>
<dbReference type="InterPro" id="IPR023213">
    <property type="entry name" value="CAT-like_dom_sf"/>
</dbReference>
<evidence type="ECO:0000256" key="8">
    <source>
        <dbReference type="ARBA" id="ARBA00023098"/>
    </source>
</evidence>
<evidence type="ECO:0000313" key="15">
    <source>
        <dbReference type="Proteomes" id="UP000318413"/>
    </source>
</evidence>
<evidence type="ECO:0000256" key="5">
    <source>
        <dbReference type="ARBA" id="ARBA00022516"/>
    </source>
</evidence>
<keyword evidence="8" id="KW-0443">Lipid metabolism</keyword>
<feature type="compositionally biased region" description="Basic residues" evidence="11">
    <location>
        <begin position="487"/>
        <end position="497"/>
    </location>
</feature>
<dbReference type="InterPro" id="IPR045034">
    <property type="entry name" value="O-acyltransferase_WSD1-like"/>
</dbReference>
<dbReference type="AlphaFoldDB" id="A0A502CGQ5"/>
<evidence type="ECO:0000259" key="12">
    <source>
        <dbReference type="Pfam" id="PF03007"/>
    </source>
</evidence>
<dbReference type="PANTHER" id="PTHR31650:SF1">
    <property type="entry name" value="WAX ESTER SYNTHASE_DIACYLGLYCEROL ACYLTRANSFERASE 4-RELATED"/>
    <property type="match status" value="1"/>
</dbReference>
<keyword evidence="9 14" id="KW-0012">Acyltransferase</keyword>
<dbReference type="RefSeq" id="WP_140871865.1">
    <property type="nucleotide sequence ID" value="NZ_RCZK01000008.1"/>
</dbReference>
<dbReference type="GO" id="GO:0051701">
    <property type="term" value="P:biological process involved in interaction with host"/>
    <property type="evidence" value="ECO:0007669"/>
    <property type="project" value="TreeGrafter"/>
</dbReference>
<dbReference type="OrthoDB" id="7440981at2"/>
<evidence type="ECO:0000256" key="10">
    <source>
        <dbReference type="ARBA" id="ARBA00048109"/>
    </source>
</evidence>
<dbReference type="NCBIfam" id="TIGR02946">
    <property type="entry name" value="acyl_WS_DGAT"/>
    <property type="match status" value="1"/>
</dbReference>
<dbReference type="GO" id="GO:0001666">
    <property type="term" value="P:response to hypoxia"/>
    <property type="evidence" value="ECO:0007669"/>
    <property type="project" value="TreeGrafter"/>
</dbReference>
<keyword evidence="5" id="KW-0444">Lipid biosynthesis</keyword>